<keyword evidence="1" id="KW-0732">Signal</keyword>
<evidence type="ECO:0000256" key="1">
    <source>
        <dbReference type="SAM" id="SignalP"/>
    </source>
</evidence>
<dbReference type="AlphaFoldDB" id="A0A087SVL0"/>
<dbReference type="Proteomes" id="UP000054359">
    <property type="component" value="Unassembled WGS sequence"/>
</dbReference>
<sequence length="39" mass="4364">MILPIWLRNHSLPFLMLSMLPKVSCVNSVCHLPAGKTES</sequence>
<protein>
    <submittedName>
        <fullName evidence="2">Uncharacterized protein</fullName>
    </submittedName>
</protein>
<keyword evidence="3" id="KW-1185">Reference proteome</keyword>
<feature type="signal peptide" evidence="1">
    <location>
        <begin position="1"/>
        <end position="25"/>
    </location>
</feature>
<feature type="non-terminal residue" evidence="2">
    <location>
        <position position="39"/>
    </location>
</feature>
<reference evidence="2 3" key="1">
    <citation type="submission" date="2013-11" db="EMBL/GenBank/DDBJ databases">
        <title>Genome sequencing of Stegodyphus mimosarum.</title>
        <authorList>
            <person name="Bechsgaard J."/>
        </authorList>
    </citation>
    <scope>NUCLEOTIDE SEQUENCE [LARGE SCALE GENOMIC DNA]</scope>
</reference>
<dbReference type="EMBL" id="KK112167">
    <property type="protein sequence ID" value="KFM56899.1"/>
    <property type="molecule type" value="Genomic_DNA"/>
</dbReference>
<feature type="chain" id="PRO_5001829101" evidence="1">
    <location>
        <begin position="26"/>
        <end position="39"/>
    </location>
</feature>
<name>A0A087SVL0_STEMI</name>
<evidence type="ECO:0000313" key="2">
    <source>
        <dbReference type="EMBL" id="KFM56899.1"/>
    </source>
</evidence>
<accession>A0A087SVL0</accession>
<organism evidence="2 3">
    <name type="scientific">Stegodyphus mimosarum</name>
    <name type="common">African social velvet spider</name>
    <dbReference type="NCBI Taxonomy" id="407821"/>
    <lineage>
        <taxon>Eukaryota</taxon>
        <taxon>Metazoa</taxon>
        <taxon>Ecdysozoa</taxon>
        <taxon>Arthropoda</taxon>
        <taxon>Chelicerata</taxon>
        <taxon>Arachnida</taxon>
        <taxon>Araneae</taxon>
        <taxon>Araneomorphae</taxon>
        <taxon>Entelegynae</taxon>
        <taxon>Eresoidea</taxon>
        <taxon>Eresidae</taxon>
        <taxon>Stegodyphus</taxon>
    </lineage>
</organism>
<gene>
    <name evidence="2" type="ORF">X975_08562</name>
</gene>
<proteinExistence type="predicted"/>
<evidence type="ECO:0000313" key="3">
    <source>
        <dbReference type="Proteomes" id="UP000054359"/>
    </source>
</evidence>